<dbReference type="HOGENOM" id="CLU_3029960_0_0_4"/>
<accession>D5CQB6</accession>
<dbReference type="STRING" id="580332.Slit_2912"/>
<sequence length="55" mass="6342">MMLARLREKYIVIWIPACAGMTWLSYGQSGVNSVQRQIDPAQVVFRQPAHRRLQA</sequence>
<protein>
    <submittedName>
        <fullName evidence="1">Uncharacterized protein</fullName>
    </submittedName>
</protein>
<proteinExistence type="predicted"/>
<name>D5CQB6_SIDLE</name>
<dbReference type="AlphaFoldDB" id="D5CQB6"/>
<organism evidence="1 2">
    <name type="scientific">Sideroxydans lithotrophicus (strain ES-1)</name>
    <dbReference type="NCBI Taxonomy" id="580332"/>
    <lineage>
        <taxon>Bacteria</taxon>
        <taxon>Pseudomonadati</taxon>
        <taxon>Pseudomonadota</taxon>
        <taxon>Betaproteobacteria</taxon>
        <taxon>Nitrosomonadales</taxon>
        <taxon>Gallionellaceae</taxon>
        <taxon>Sideroxydans</taxon>
    </lineage>
</organism>
<keyword evidence="2" id="KW-1185">Reference proteome</keyword>
<dbReference type="EMBL" id="CP001965">
    <property type="protein sequence ID" value="ADE13137.1"/>
    <property type="molecule type" value="Genomic_DNA"/>
</dbReference>
<evidence type="ECO:0000313" key="1">
    <source>
        <dbReference type="EMBL" id="ADE13137.1"/>
    </source>
</evidence>
<dbReference type="KEGG" id="slt:Slit_2912"/>
<evidence type="ECO:0000313" key="2">
    <source>
        <dbReference type="Proteomes" id="UP000001625"/>
    </source>
</evidence>
<gene>
    <name evidence="1" type="ordered locus">Slit_2912</name>
</gene>
<dbReference type="Proteomes" id="UP000001625">
    <property type="component" value="Chromosome"/>
</dbReference>
<reference evidence="1 2" key="1">
    <citation type="submission" date="2010-03" db="EMBL/GenBank/DDBJ databases">
        <title>Complete sequence of Sideroxydans lithotrophicus ES-1.</title>
        <authorList>
            <consortium name="US DOE Joint Genome Institute"/>
            <person name="Lucas S."/>
            <person name="Copeland A."/>
            <person name="Lapidus A."/>
            <person name="Cheng J.-F."/>
            <person name="Bruce D."/>
            <person name="Goodwin L."/>
            <person name="Pitluck S."/>
            <person name="Munk A.C."/>
            <person name="Detter J.C."/>
            <person name="Han C."/>
            <person name="Tapia R."/>
            <person name="Larimer F."/>
            <person name="Land M."/>
            <person name="Hauser L."/>
            <person name="Kyrpides N."/>
            <person name="Ivanova N."/>
            <person name="Emerson D."/>
            <person name="Woyke T."/>
        </authorList>
    </citation>
    <scope>NUCLEOTIDE SEQUENCE [LARGE SCALE GENOMIC DNA]</scope>
    <source>
        <strain evidence="1 2">ES-1</strain>
    </source>
</reference>